<evidence type="ECO:0000256" key="2">
    <source>
        <dbReference type="ARBA" id="ARBA00022840"/>
    </source>
</evidence>
<feature type="compositionally biased region" description="Basic and acidic residues" evidence="5">
    <location>
        <begin position="649"/>
        <end position="676"/>
    </location>
</feature>
<dbReference type="InterPro" id="IPR029048">
    <property type="entry name" value="HSP70_C_sf"/>
</dbReference>
<feature type="compositionally biased region" description="Basic and acidic residues" evidence="5">
    <location>
        <begin position="606"/>
        <end position="636"/>
    </location>
</feature>
<feature type="compositionally biased region" description="Polar residues" evidence="5">
    <location>
        <begin position="638"/>
        <end position="648"/>
    </location>
</feature>
<evidence type="ECO:0000256" key="1">
    <source>
        <dbReference type="ARBA" id="ARBA00022741"/>
    </source>
</evidence>
<accession>A0A061D4J1</accession>
<reference evidence="8" key="1">
    <citation type="submission" date="2014-06" db="EMBL/GenBank/DDBJ databases">
        <authorList>
            <person name="Aslett M."/>
            <person name="De Silva N."/>
        </authorList>
    </citation>
    <scope>NUCLEOTIDE SEQUENCE [LARGE SCALE GENOMIC DNA]</scope>
    <source>
        <strain evidence="8">Bond</strain>
    </source>
</reference>
<keyword evidence="3" id="KW-0143">Chaperone</keyword>
<dbReference type="AlphaFoldDB" id="A0A061D4J1"/>
<dbReference type="Gene3D" id="3.90.640.10">
    <property type="entry name" value="Actin, Chain A, domain 4"/>
    <property type="match status" value="1"/>
</dbReference>
<keyword evidence="4" id="KW-0175">Coiled coil</keyword>
<keyword evidence="6" id="KW-0472">Membrane</keyword>
<feature type="transmembrane region" description="Helical" evidence="6">
    <location>
        <begin position="12"/>
        <end position="31"/>
    </location>
</feature>
<dbReference type="Gene3D" id="1.20.1270.10">
    <property type="match status" value="1"/>
</dbReference>
<dbReference type="GO" id="GO:0005524">
    <property type="term" value="F:ATP binding"/>
    <property type="evidence" value="ECO:0007669"/>
    <property type="project" value="UniProtKB-KW"/>
</dbReference>
<dbReference type="SUPFAM" id="SSF53067">
    <property type="entry name" value="Actin-like ATPase domain"/>
    <property type="match status" value="2"/>
</dbReference>
<dbReference type="GO" id="GO:0030968">
    <property type="term" value="P:endoplasmic reticulum unfolded protein response"/>
    <property type="evidence" value="ECO:0007669"/>
    <property type="project" value="TreeGrafter"/>
</dbReference>
<dbReference type="GeneID" id="24564182"/>
<feature type="compositionally biased region" description="Basic and acidic residues" evidence="5">
    <location>
        <begin position="892"/>
        <end position="906"/>
    </location>
</feature>
<dbReference type="CDD" id="cd10230">
    <property type="entry name" value="ASKHA_NBD_HSP70_HYOU1"/>
    <property type="match status" value="1"/>
</dbReference>
<dbReference type="InterPro" id="IPR013126">
    <property type="entry name" value="Hsp_70_fam"/>
</dbReference>
<dbReference type="EMBL" id="LK391708">
    <property type="protein sequence ID" value="CDR95641.1"/>
    <property type="molecule type" value="Genomic_DNA"/>
</dbReference>
<keyword evidence="1" id="KW-0547">Nucleotide-binding</keyword>
<feature type="compositionally biased region" description="Acidic residues" evidence="5">
    <location>
        <begin position="916"/>
        <end position="936"/>
    </location>
</feature>
<evidence type="ECO:0000256" key="4">
    <source>
        <dbReference type="SAM" id="Coils"/>
    </source>
</evidence>
<dbReference type="GO" id="GO:0034663">
    <property type="term" value="C:endoplasmic reticulum chaperone complex"/>
    <property type="evidence" value="ECO:0007669"/>
    <property type="project" value="TreeGrafter"/>
</dbReference>
<dbReference type="KEGG" id="bbig:BBBOND_0207950"/>
<evidence type="ECO:0000256" key="5">
    <source>
        <dbReference type="SAM" id="MobiDB-lite"/>
    </source>
</evidence>
<dbReference type="Pfam" id="PF00012">
    <property type="entry name" value="HSP70"/>
    <property type="match status" value="1"/>
</dbReference>
<protein>
    <submittedName>
        <fullName evidence="7">DnaK family domain containing protein, putative</fullName>
    </submittedName>
</protein>
<evidence type="ECO:0000256" key="3">
    <source>
        <dbReference type="ARBA" id="ARBA00023186"/>
    </source>
</evidence>
<dbReference type="VEuPathDB" id="PiroplasmaDB:BBBOND_0207950"/>
<feature type="region of interest" description="Disordered" evidence="5">
    <location>
        <begin position="581"/>
        <end position="686"/>
    </location>
</feature>
<dbReference type="Proteomes" id="UP000033188">
    <property type="component" value="Chromosome 2"/>
</dbReference>
<dbReference type="PANTHER" id="PTHR45639">
    <property type="entry name" value="HSC70CB, ISOFORM G-RELATED"/>
    <property type="match status" value="1"/>
</dbReference>
<evidence type="ECO:0000313" key="8">
    <source>
        <dbReference type="Proteomes" id="UP000033188"/>
    </source>
</evidence>
<dbReference type="STRING" id="5866.A0A061D4J1"/>
<keyword evidence="2" id="KW-0067">ATP-binding</keyword>
<evidence type="ECO:0000256" key="6">
    <source>
        <dbReference type="SAM" id="Phobius"/>
    </source>
</evidence>
<dbReference type="PANTHER" id="PTHR45639:SF3">
    <property type="entry name" value="HYPOXIA UP-REGULATED PROTEIN 1"/>
    <property type="match status" value="1"/>
</dbReference>
<dbReference type="Gene3D" id="3.30.30.30">
    <property type="match status" value="1"/>
</dbReference>
<dbReference type="SUPFAM" id="SSF100934">
    <property type="entry name" value="Heat shock protein 70kD (HSP70), C-terminal subdomain"/>
    <property type="match status" value="1"/>
</dbReference>
<dbReference type="Gene3D" id="3.30.420.40">
    <property type="match status" value="2"/>
</dbReference>
<dbReference type="GO" id="GO:0140662">
    <property type="term" value="F:ATP-dependent protein folding chaperone"/>
    <property type="evidence" value="ECO:0007669"/>
    <property type="project" value="InterPro"/>
</dbReference>
<gene>
    <name evidence="7" type="ORF">BBBOND_0207950</name>
</gene>
<name>A0A061D4J1_BABBI</name>
<dbReference type="OMA" id="LNTMERQ"/>
<dbReference type="OrthoDB" id="10262720at2759"/>
<feature type="coiled-coil region" evidence="4">
    <location>
        <begin position="768"/>
        <end position="826"/>
    </location>
</feature>
<sequence length="936" mass="102747">MVAQAILRPTGRLTPVGFGMALLLLLFALIYRAEAQHATIGVDWGEEYVEVAIAFRGHKPDILLNDTGSRKFVNAVYLDDKTRFFDQKAAANVVKNPSKTVHKSAHILGLPVSVDGAQEVTPVPKEQVLGIFNDKGFVFDWDYAPYEFGADGAGQLYLKITKEGMVKVEEVAGHFFDYIKGIVTNKLVASKVIEAAETDISIMAVVTIPCNYTQHQRKAIIFAAESAGITVAGLVHGITAASIVRAFEQEPGTKKVLFYDLGSSGANVGVVEINVPEKDRKKSKGISDTQITMLSCVTLQGVGGRHHDVALAQHLRAIFEKKTKIELMPQHPNALQKLLKAANKAKIALTISGATNVAIDGLIRNVDFTSETVTRQTFTELISGSIAQLENPVKRALELAGDLKLEELDGVELVGGSWRVPAVQEKLTEILKPHPLGFHLNAEEAMAMGAGYLAAVHNRFFKMKSANVAENSLHLYAIRIFSIDSTHPDAMEKSSPLFKPDSKLQGSKSVVFKTNLDFQLDLTENGDLITTYRITGITEVMSKEENKGKVAQITMVFGANATGVIELSRKSAVIVEVAADDASNASQPAAEGTAEEAGERAANAEQAKEAQESKEHDKADSAKEEQAAEPESKESSDAEQTTESGSEDQGNRENKKSDDKAEAGKEADGKAEDKKPAAPAAFELHTEVINRHSSFAPEKVEEAIAGIKARNQRDMDIARLSERKNSLESLIYKYKSAARKTEFQEACDEATLATINALLKEYEDWFDEDSYDATLEQFEERISKLEEVSTPVYQRWSDNEARPTLIASTNKSIAKLMQKFDELLEKKPYIAEESEMVDRFKSVQTWWEEVQKQQEALKPSEEPAFTAASIKVRMEIAKQVLASLQKVPKPKPAAEEKTPEEAKEAEPTAEEGAQSPEEEQPADEKEEPEQTPTDEL</sequence>
<dbReference type="FunFam" id="3.90.640.10:FF:000003">
    <property type="entry name" value="Molecular chaperone DnaK"/>
    <property type="match status" value="1"/>
</dbReference>
<organism evidence="7 8">
    <name type="scientific">Babesia bigemina</name>
    <dbReference type="NCBI Taxonomy" id="5866"/>
    <lineage>
        <taxon>Eukaryota</taxon>
        <taxon>Sar</taxon>
        <taxon>Alveolata</taxon>
        <taxon>Apicomplexa</taxon>
        <taxon>Aconoidasida</taxon>
        <taxon>Piroplasmida</taxon>
        <taxon>Babesiidae</taxon>
        <taxon>Babesia</taxon>
    </lineage>
</organism>
<proteinExistence type="predicted"/>
<keyword evidence="6" id="KW-1133">Transmembrane helix</keyword>
<dbReference type="RefSeq" id="XP_012767827.1">
    <property type="nucleotide sequence ID" value="XM_012912373.1"/>
</dbReference>
<keyword evidence="6" id="KW-0812">Transmembrane</keyword>
<dbReference type="PRINTS" id="PR00301">
    <property type="entry name" value="HEATSHOCK70"/>
</dbReference>
<keyword evidence="8" id="KW-1185">Reference proteome</keyword>
<evidence type="ECO:0000313" key="7">
    <source>
        <dbReference type="EMBL" id="CDR95641.1"/>
    </source>
</evidence>
<dbReference type="InterPro" id="IPR043129">
    <property type="entry name" value="ATPase_NBD"/>
</dbReference>
<feature type="region of interest" description="Disordered" evidence="5">
    <location>
        <begin position="882"/>
        <end position="936"/>
    </location>
</feature>